<dbReference type="RefSeq" id="XP_009063501.1">
    <property type="nucleotide sequence ID" value="XM_009065253.1"/>
</dbReference>
<dbReference type="GeneID" id="20240689"/>
<dbReference type="CTD" id="20240689"/>
<dbReference type="Proteomes" id="UP000030746">
    <property type="component" value="Unassembled WGS sequence"/>
</dbReference>
<proteinExistence type="predicted"/>
<evidence type="ECO:0000256" key="1">
    <source>
        <dbReference type="SAM" id="MobiDB-lite"/>
    </source>
</evidence>
<feature type="compositionally biased region" description="Acidic residues" evidence="1">
    <location>
        <begin position="36"/>
        <end position="46"/>
    </location>
</feature>
<gene>
    <name evidence="2" type="ORF">LOTGIDRAFT_167741</name>
</gene>
<sequence length="286" mass="31650">MDSSVFDFFENRPNRENRDEKNNRPASHSEGCDFGYEYDFEYESPESDSPRTIMSSESPVKFEGIVQQLTPDYSSSSDSDNDESLYSPSPSESSSKADSSDSIRSVFGSDSPADDSPEIFSSVQMSPLGVERQLFVFQSPVEGKGLENRFKNDETTKLKSNVSILSSKCSNVSTDTTVYTDDKETIQPRPSPSTELITFHPVNTRKVTPITHGRRATHEKGNNSKNLPPNGKILSAPQRPKPEAVDGPFVKAITLAENSGIRHLKANQPLPERAFHTDSIHLALNV</sequence>
<keyword evidence="3" id="KW-1185">Reference proteome</keyword>
<dbReference type="EMBL" id="KB203251">
    <property type="protein sequence ID" value="ESO85770.1"/>
    <property type="molecule type" value="Genomic_DNA"/>
</dbReference>
<feature type="compositionally biased region" description="Basic and acidic residues" evidence="1">
    <location>
        <begin position="9"/>
        <end position="23"/>
    </location>
</feature>
<reference evidence="2 3" key="1">
    <citation type="journal article" date="2013" name="Nature">
        <title>Insights into bilaterian evolution from three spiralian genomes.</title>
        <authorList>
            <person name="Simakov O."/>
            <person name="Marletaz F."/>
            <person name="Cho S.J."/>
            <person name="Edsinger-Gonzales E."/>
            <person name="Havlak P."/>
            <person name="Hellsten U."/>
            <person name="Kuo D.H."/>
            <person name="Larsson T."/>
            <person name="Lv J."/>
            <person name="Arendt D."/>
            <person name="Savage R."/>
            <person name="Osoegawa K."/>
            <person name="de Jong P."/>
            <person name="Grimwood J."/>
            <person name="Chapman J.A."/>
            <person name="Shapiro H."/>
            <person name="Aerts A."/>
            <person name="Otillar R.P."/>
            <person name="Terry A.Y."/>
            <person name="Boore J.L."/>
            <person name="Grigoriev I.V."/>
            <person name="Lindberg D.R."/>
            <person name="Seaver E.C."/>
            <person name="Weisblat D.A."/>
            <person name="Putnam N.H."/>
            <person name="Rokhsar D.S."/>
        </authorList>
    </citation>
    <scope>NUCLEOTIDE SEQUENCE [LARGE SCALE GENOMIC DNA]</scope>
</reference>
<organism evidence="2 3">
    <name type="scientific">Lottia gigantea</name>
    <name type="common">Giant owl limpet</name>
    <dbReference type="NCBI Taxonomy" id="225164"/>
    <lineage>
        <taxon>Eukaryota</taxon>
        <taxon>Metazoa</taxon>
        <taxon>Spiralia</taxon>
        <taxon>Lophotrochozoa</taxon>
        <taxon>Mollusca</taxon>
        <taxon>Gastropoda</taxon>
        <taxon>Patellogastropoda</taxon>
        <taxon>Lottioidea</taxon>
        <taxon>Lottiidae</taxon>
        <taxon>Lottia</taxon>
    </lineage>
</organism>
<accession>V3ZT76</accession>
<name>V3ZT76_LOTGI</name>
<dbReference type="HOGENOM" id="CLU_974137_0_0_1"/>
<feature type="region of interest" description="Disordered" evidence="1">
    <location>
        <begin position="212"/>
        <end position="244"/>
    </location>
</feature>
<evidence type="ECO:0000313" key="3">
    <source>
        <dbReference type="Proteomes" id="UP000030746"/>
    </source>
</evidence>
<feature type="compositionally biased region" description="Low complexity" evidence="1">
    <location>
        <begin position="72"/>
        <end position="105"/>
    </location>
</feature>
<protein>
    <submittedName>
        <fullName evidence="2">Uncharacterized protein</fullName>
    </submittedName>
</protein>
<dbReference type="AlphaFoldDB" id="V3ZT76"/>
<feature type="region of interest" description="Disordered" evidence="1">
    <location>
        <begin position="1"/>
        <end position="124"/>
    </location>
</feature>
<dbReference type="KEGG" id="lgi:LOTGIDRAFT_167741"/>
<evidence type="ECO:0000313" key="2">
    <source>
        <dbReference type="EMBL" id="ESO85770.1"/>
    </source>
</evidence>